<dbReference type="GO" id="GO:0016998">
    <property type="term" value="P:cell wall macromolecule catabolic process"/>
    <property type="evidence" value="ECO:0007669"/>
    <property type="project" value="InterPro"/>
</dbReference>
<sequence>MKVVDISDWQEDINFDDLVAAGVKGVIIKALDGTNPTQCVYAFIEECRQLGLPWGVYCYTHAWTPNDACCEAQAMLDLLGGETPPLGIWYDIEDDPKILSSPVDWLTGVDDPTGRCSAFISELNAAGQAAGIYAGYYALRDYIATNELADYVPIWYNQYNLTCDYSEVCSLPLAGWQFTNTGRIDGWDGYLDMNEWYV</sequence>
<dbReference type="PANTHER" id="PTHR34135:SF1">
    <property type="entry name" value="GLYCOSYL HYDROLASE FAMILY 25"/>
    <property type="match status" value="1"/>
</dbReference>
<dbReference type="InterPro" id="IPR002053">
    <property type="entry name" value="Glyco_hydro_25"/>
</dbReference>
<comment type="similarity">
    <text evidence="1">Belongs to the glycosyl hydrolase 25 family.</text>
</comment>
<dbReference type="PANTHER" id="PTHR34135">
    <property type="entry name" value="LYSOZYME"/>
    <property type="match status" value="1"/>
</dbReference>
<dbReference type="GO" id="GO:0009253">
    <property type="term" value="P:peptidoglycan catabolic process"/>
    <property type="evidence" value="ECO:0007669"/>
    <property type="project" value="InterPro"/>
</dbReference>
<evidence type="ECO:0000256" key="1">
    <source>
        <dbReference type="ARBA" id="ARBA00010646"/>
    </source>
</evidence>
<name>A0A848BX50_9FIRM</name>
<protein>
    <submittedName>
        <fullName evidence="2">Glycosyl hydrolase family 25</fullName>
    </submittedName>
</protein>
<dbReference type="Pfam" id="PF01183">
    <property type="entry name" value="Glyco_hydro_25"/>
    <property type="match status" value="1"/>
</dbReference>
<dbReference type="GO" id="GO:0003796">
    <property type="term" value="F:lysozyme activity"/>
    <property type="evidence" value="ECO:0007669"/>
    <property type="project" value="InterPro"/>
</dbReference>
<dbReference type="GO" id="GO:0016052">
    <property type="term" value="P:carbohydrate catabolic process"/>
    <property type="evidence" value="ECO:0007669"/>
    <property type="project" value="TreeGrafter"/>
</dbReference>
<reference evidence="2 3" key="1">
    <citation type="submission" date="2020-04" db="EMBL/GenBank/DDBJ databases">
        <authorList>
            <person name="Hitch T.C.A."/>
            <person name="Wylensek D."/>
            <person name="Clavel T."/>
        </authorList>
    </citation>
    <scope>NUCLEOTIDE SEQUENCE [LARGE SCALE GENOMIC DNA]</scope>
    <source>
        <strain evidence="2 3">Oil-RF-744-FAT-WT-6-1</strain>
    </source>
</reference>
<accession>A0A848BX50</accession>
<dbReference type="Gene3D" id="3.20.20.80">
    <property type="entry name" value="Glycosidases"/>
    <property type="match status" value="1"/>
</dbReference>
<organism evidence="2 3">
    <name type="scientific">Megasphaera hexanoica</name>
    <dbReference type="NCBI Taxonomy" id="1675036"/>
    <lineage>
        <taxon>Bacteria</taxon>
        <taxon>Bacillati</taxon>
        <taxon>Bacillota</taxon>
        <taxon>Negativicutes</taxon>
        <taxon>Veillonellales</taxon>
        <taxon>Veillonellaceae</taxon>
        <taxon>Megasphaera</taxon>
    </lineage>
</organism>
<dbReference type="EMBL" id="JABAFG010000015">
    <property type="protein sequence ID" value="NME28824.1"/>
    <property type="molecule type" value="Genomic_DNA"/>
</dbReference>
<dbReference type="AlphaFoldDB" id="A0A848BX50"/>
<gene>
    <name evidence="2" type="ORF">HF872_09365</name>
</gene>
<comment type="caution">
    <text evidence="2">The sequence shown here is derived from an EMBL/GenBank/DDBJ whole genome shotgun (WGS) entry which is preliminary data.</text>
</comment>
<evidence type="ECO:0000313" key="2">
    <source>
        <dbReference type="EMBL" id="NME28824.1"/>
    </source>
</evidence>
<dbReference type="PROSITE" id="PS51904">
    <property type="entry name" value="GLYCOSYL_HYDROL_F25_2"/>
    <property type="match status" value="1"/>
</dbReference>
<dbReference type="Proteomes" id="UP000591071">
    <property type="component" value="Unassembled WGS sequence"/>
</dbReference>
<proteinExistence type="inferred from homology"/>
<dbReference type="InterPro" id="IPR017853">
    <property type="entry name" value="GH"/>
</dbReference>
<keyword evidence="2" id="KW-0378">Hydrolase</keyword>
<dbReference type="SUPFAM" id="SSF51445">
    <property type="entry name" value="(Trans)glycosidases"/>
    <property type="match status" value="1"/>
</dbReference>
<evidence type="ECO:0000313" key="3">
    <source>
        <dbReference type="Proteomes" id="UP000591071"/>
    </source>
</evidence>
<dbReference type="RefSeq" id="WP_170087793.1">
    <property type="nucleotide sequence ID" value="NZ_JABAFG010000015.1"/>
</dbReference>